<dbReference type="EC" id="2.3.2.27" evidence="3"/>
<evidence type="ECO:0000313" key="13">
    <source>
        <dbReference type="Proteomes" id="UP000233551"/>
    </source>
</evidence>
<proteinExistence type="predicted"/>
<keyword evidence="6" id="KW-0833">Ubl conjugation pathway</keyword>
<protein>
    <recommendedName>
        <fullName evidence="3">RING-type E3 ubiquitin transferase</fullName>
        <ecNumber evidence="3">2.3.2.27</ecNumber>
    </recommendedName>
</protein>
<dbReference type="CDD" id="cd16664">
    <property type="entry name" value="RING-Ubox_PUB"/>
    <property type="match status" value="1"/>
</dbReference>
<dbReference type="Gene3D" id="1.25.10.10">
    <property type="entry name" value="Leucine-rich Repeat Variant"/>
    <property type="match status" value="2"/>
</dbReference>
<keyword evidence="13" id="KW-1185">Reference proteome</keyword>
<dbReference type="PROSITE" id="PS51698">
    <property type="entry name" value="U_BOX"/>
    <property type="match status" value="1"/>
</dbReference>
<evidence type="ECO:0000256" key="1">
    <source>
        <dbReference type="ARBA" id="ARBA00000900"/>
    </source>
</evidence>
<organism evidence="10 12">
    <name type="scientific">Punica granatum</name>
    <name type="common">Pomegranate</name>
    <dbReference type="NCBI Taxonomy" id="22663"/>
    <lineage>
        <taxon>Eukaryota</taxon>
        <taxon>Viridiplantae</taxon>
        <taxon>Streptophyta</taxon>
        <taxon>Embryophyta</taxon>
        <taxon>Tracheophyta</taxon>
        <taxon>Spermatophyta</taxon>
        <taxon>Magnoliopsida</taxon>
        <taxon>eudicotyledons</taxon>
        <taxon>Gunneridae</taxon>
        <taxon>Pentapetalae</taxon>
        <taxon>rosids</taxon>
        <taxon>malvids</taxon>
        <taxon>Myrtales</taxon>
        <taxon>Lythraceae</taxon>
        <taxon>Punica</taxon>
    </lineage>
</organism>
<dbReference type="PROSITE" id="PS50077">
    <property type="entry name" value="HEAT_REPEAT"/>
    <property type="match status" value="1"/>
</dbReference>
<dbReference type="Proteomes" id="UP000197138">
    <property type="component" value="Unassembled WGS sequence"/>
</dbReference>
<comment type="catalytic activity">
    <reaction evidence="1">
        <text>S-ubiquitinyl-[E2 ubiquitin-conjugating enzyme]-L-cysteine + [acceptor protein]-L-lysine = [E2 ubiquitin-conjugating enzyme]-L-cysteine + N(6)-ubiquitinyl-[acceptor protein]-L-lysine.</text>
        <dbReference type="EC" id="2.3.2.27"/>
    </reaction>
</comment>
<dbReference type="EMBL" id="MTKT01005538">
    <property type="protein sequence ID" value="OWM66692.1"/>
    <property type="molecule type" value="Genomic_DNA"/>
</dbReference>
<dbReference type="SMART" id="SM00504">
    <property type="entry name" value="Ubox"/>
    <property type="match status" value="1"/>
</dbReference>
<accession>A0A218W3L5</accession>
<name>A0A218W3L5_PUNGR</name>
<reference evidence="10" key="2">
    <citation type="submission" date="2017-06" db="EMBL/GenBank/DDBJ databases">
        <title>The pomegranate genome and the genomics of punicalagin biosynthesis.</title>
        <authorList>
            <person name="Xu C."/>
        </authorList>
    </citation>
    <scope>NUCLEOTIDE SEQUENCE [LARGE SCALE GENOMIC DNA]</scope>
    <source>
        <tissue evidence="10">Fresh leaf</tissue>
    </source>
</reference>
<dbReference type="GO" id="GO:0061630">
    <property type="term" value="F:ubiquitin protein ligase activity"/>
    <property type="evidence" value="ECO:0007669"/>
    <property type="project" value="UniProtKB-EC"/>
</dbReference>
<evidence type="ECO:0000259" key="9">
    <source>
        <dbReference type="PROSITE" id="PS51698"/>
    </source>
</evidence>
<dbReference type="Gene3D" id="3.30.40.10">
    <property type="entry name" value="Zinc/RING finger domain, C3HC4 (zinc finger)"/>
    <property type="match status" value="1"/>
</dbReference>
<dbReference type="InterPro" id="IPR013083">
    <property type="entry name" value="Znf_RING/FYVE/PHD"/>
</dbReference>
<feature type="repeat" description="ARM" evidence="8">
    <location>
        <begin position="373"/>
        <end position="419"/>
    </location>
</feature>
<feature type="domain" description="U-box" evidence="9">
    <location>
        <begin position="250"/>
        <end position="329"/>
    </location>
</feature>
<dbReference type="STRING" id="22663.A0A218W3L5"/>
<evidence type="ECO:0000313" key="11">
    <source>
        <dbReference type="EMBL" id="PKI72236.1"/>
    </source>
</evidence>
<dbReference type="UniPathway" id="UPA00143"/>
<sequence>MTSQAEAAAGSIRRSLDRLCSAAASNNNHRHQFDNYRRFSDFAARLQLALDHLLRSSPAENLPASAQTALRGIASDLENAVEIASAYRERSKIFVLANCVSLATALQERTGAIGGWLALLDPALQGNPEIRKKVADLSRDMKQSHFTVTENEKRVHSTLQKEGEGRQLSKAVQSAIVMDLTRALGIESNNYSELSAQIRLLKDDLDCSTSSPSDRRILASLEGILNNWSARTDITTAGSNFAFEDEDHIPPFKNFLCPLTKEYMKDPVVLESSQTYERSAVKHWFDRCIEDGQDPTCPVTGQVLRSLVLKPNIGLAGAIEEWVNRNIDIQIKSALAVLTYEPLRVENIERALDGIYQVSEEHPSSRYKVRNSGLVSLIVKLLRDSSKSIGTHLRSKALLTLLSMTKDEESKKMMLDEGMLKLTIHSLTGRSEKEREHAIKLLLEFSYDEACCTKIALEKGALVLLTSIAGNLEHPAASNLAEVVLIQIEKTEGNIEHLAAAGRFEPLLSRLREGPIDVKIQMASIMGRMMMTSGSKEQIARQSATTLVELLSKQEGKELSLQALHNLSALDDNARVLVDASVLPSLTHILFSDEDASEELKELAASTVANIVSNPGHWELASSNSEFPSMQSKEMVSKLFGLLSAACSSNCHASILRVLCGIASSPQASELVASHIRDSRGLEIIVEFLDHPGVDHRVLAHRLVRLLSGIYPQEVHEQLKHSNKLSLLKDKLLDSTKSTETERSDAACTLANLPLTDVEVKAHLEGTFVRWAVTALMNYSHGPNRRFSQPAFNMVEGILGLLLHLTRQSDQQCLALIREHGLMVAFREHLGFPSTARAKQLACFGLRNLSELGREICAAELDSPRPLWFCSSLAFICGDTSRRPSTCPIHDTSCNQDSQLCLLQSDCVKPLCDLLTDEDSNVQMAAVEALSTLVSSTATSTLKKVVEELDRQGVIDSMIGLFVETRSGELQEKAISMIERTLRVERHAVKHSLNQSLVKALVEALKHGNANTRGHAQDALMNLQQLSGVSGNSSSQIQMRR</sequence>
<reference evidence="12" key="1">
    <citation type="journal article" date="2017" name="Plant J.">
        <title>The pomegranate (Punica granatum L.) genome and the genomics of punicalagin biosynthesis.</title>
        <authorList>
            <person name="Qin G."/>
            <person name="Xu C."/>
            <person name="Ming R."/>
            <person name="Tang H."/>
            <person name="Guyot R."/>
            <person name="Kramer E.M."/>
            <person name="Hu Y."/>
            <person name="Yi X."/>
            <person name="Qi Y."/>
            <person name="Xu X."/>
            <person name="Gao Z."/>
            <person name="Pan H."/>
            <person name="Jian J."/>
            <person name="Tian Y."/>
            <person name="Yue Z."/>
            <person name="Xu Y."/>
        </authorList>
    </citation>
    <scope>NUCLEOTIDE SEQUENCE [LARGE SCALE GENOMIC DNA]</scope>
    <source>
        <strain evidence="12">cv. Dabenzi</strain>
    </source>
</reference>
<dbReference type="InterPro" id="IPR045210">
    <property type="entry name" value="RING-Ubox_PUB"/>
</dbReference>
<dbReference type="InterPro" id="IPR011989">
    <property type="entry name" value="ARM-like"/>
</dbReference>
<dbReference type="InterPro" id="IPR021133">
    <property type="entry name" value="HEAT_type_2"/>
</dbReference>
<gene>
    <name evidence="10" type="ORF">CDL15_Pgr010343</name>
    <name evidence="11" type="ORF">CRG98_007373</name>
</gene>
<feature type="repeat" description="HEAT" evidence="7">
    <location>
        <begin position="907"/>
        <end position="944"/>
    </location>
</feature>
<keyword evidence="4" id="KW-0808">Transferase</keyword>
<dbReference type="PROSITE" id="PS50176">
    <property type="entry name" value="ARM_REPEAT"/>
    <property type="match status" value="1"/>
</dbReference>
<dbReference type="InterPro" id="IPR003613">
    <property type="entry name" value="Ubox_domain"/>
</dbReference>
<dbReference type="Pfam" id="PF00514">
    <property type="entry name" value="Arm"/>
    <property type="match status" value="1"/>
</dbReference>
<dbReference type="InterPro" id="IPR016024">
    <property type="entry name" value="ARM-type_fold"/>
</dbReference>
<comment type="pathway">
    <text evidence="2">Protein modification; protein ubiquitination.</text>
</comment>
<evidence type="ECO:0000313" key="12">
    <source>
        <dbReference type="Proteomes" id="UP000197138"/>
    </source>
</evidence>
<evidence type="ECO:0000313" key="10">
    <source>
        <dbReference type="EMBL" id="OWM66692.1"/>
    </source>
</evidence>
<dbReference type="Pfam" id="PF04564">
    <property type="entry name" value="U-box"/>
    <property type="match status" value="1"/>
</dbReference>
<dbReference type="InterPro" id="IPR000225">
    <property type="entry name" value="Armadillo"/>
</dbReference>
<dbReference type="PANTHER" id="PTHR45958">
    <property type="entry name" value="RING-TYPE E3 UBIQUITIN TRANSFERASE"/>
    <property type="match status" value="1"/>
</dbReference>
<dbReference type="InterPro" id="IPR052608">
    <property type="entry name" value="U-box_domain_protein"/>
</dbReference>
<evidence type="ECO:0000256" key="2">
    <source>
        <dbReference type="ARBA" id="ARBA00004906"/>
    </source>
</evidence>
<evidence type="ECO:0000256" key="6">
    <source>
        <dbReference type="ARBA" id="ARBA00022786"/>
    </source>
</evidence>
<dbReference type="OrthoDB" id="629492at2759"/>
<keyword evidence="5" id="KW-0677">Repeat</keyword>
<dbReference type="GeneID" id="116201910"/>
<evidence type="ECO:0000256" key="5">
    <source>
        <dbReference type="ARBA" id="ARBA00022737"/>
    </source>
</evidence>
<dbReference type="SUPFAM" id="SSF57850">
    <property type="entry name" value="RING/U-box"/>
    <property type="match status" value="1"/>
</dbReference>
<reference evidence="11 13" key="3">
    <citation type="submission" date="2017-11" db="EMBL/GenBank/DDBJ databases">
        <title>De-novo sequencing of pomegranate (Punica granatum L.) genome.</title>
        <authorList>
            <person name="Akparov Z."/>
            <person name="Amiraslanov A."/>
            <person name="Hajiyeva S."/>
            <person name="Abbasov M."/>
            <person name="Kaur K."/>
            <person name="Hamwieh A."/>
            <person name="Solovyev V."/>
            <person name="Salamov A."/>
            <person name="Braich B."/>
            <person name="Kosarev P."/>
            <person name="Mahmoud A."/>
            <person name="Hajiyev E."/>
            <person name="Babayeva S."/>
            <person name="Izzatullayeva V."/>
            <person name="Mammadov A."/>
            <person name="Mammadov A."/>
            <person name="Sharifova S."/>
            <person name="Ojaghi J."/>
            <person name="Eynullazada K."/>
            <person name="Bayramov B."/>
            <person name="Abdulazimova A."/>
            <person name="Shahmuradov I."/>
        </authorList>
    </citation>
    <scope>NUCLEOTIDE SEQUENCE [LARGE SCALE GENOMIC DNA]</scope>
    <source>
        <strain evidence="11">AG2017</strain>
        <strain evidence="13">cv. AG2017</strain>
        <tissue evidence="11">Leaf</tissue>
    </source>
</reference>
<dbReference type="GO" id="GO:0016567">
    <property type="term" value="P:protein ubiquitination"/>
    <property type="evidence" value="ECO:0007669"/>
    <property type="project" value="UniProtKB-UniPathway"/>
</dbReference>
<evidence type="ECO:0000256" key="8">
    <source>
        <dbReference type="PROSITE-ProRule" id="PRU00259"/>
    </source>
</evidence>
<evidence type="ECO:0000256" key="3">
    <source>
        <dbReference type="ARBA" id="ARBA00012483"/>
    </source>
</evidence>
<evidence type="ECO:0000256" key="4">
    <source>
        <dbReference type="ARBA" id="ARBA00022679"/>
    </source>
</evidence>
<dbReference type="PANTHER" id="PTHR45958:SF14">
    <property type="entry name" value="RING-TYPE E3 UBIQUITIN TRANSFERASE"/>
    <property type="match status" value="1"/>
</dbReference>
<dbReference type="AlphaFoldDB" id="A0A218W3L5"/>
<dbReference type="SUPFAM" id="SSF48371">
    <property type="entry name" value="ARM repeat"/>
    <property type="match status" value="1"/>
</dbReference>
<dbReference type="Proteomes" id="UP000233551">
    <property type="component" value="Unassembled WGS sequence"/>
</dbReference>
<comment type="caution">
    <text evidence="10">The sequence shown here is derived from an EMBL/GenBank/DDBJ whole genome shotgun (WGS) entry which is preliminary data.</text>
</comment>
<dbReference type="EMBL" id="PGOL01000335">
    <property type="protein sequence ID" value="PKI72236.1"/>
    <property type="molecule type" value="Genomic_DNA"/>
</dbReference>
<dbReference type="SMART" id="SM00185">
    <property type="entry name" value="ARM"/>
    <property type="match status" value="7"/>
</dbReference>
<evidence type="ECO:0000256" key="7">
    <source>
        <dbReference type="PROSITE-ProRule" id="PRU00103"/>
    </source>
</evidence>